<dbReference type="SUPFAM" id="SSF49723">
    <property type="entry name" value="Lipase/lipooxygenase domain (PLAT/LH2 domain)"/>
    <property type="match status" value="1"/>
</dbReference>
<dbReference type="Proteomes" id="UP000027120">
    <property type="component" value="Unassembled WGS sequence"/>
</dbReference>
<dbReference type="AlphaFoldDB" id="A0A067GNK7"/>
<dbReference type="CDD" id="cd00113">
    <property type="entry name" value="PLAT"/>
    <property type="match status" value="1"/>
</dbReference>
<reference evidence="2 3" key="1">
    <citation type="submission" date="2014-04" db="EMBL/GenBank/DDBJ databases">
        <authorList>
            <consortium name="International Citrus Genome Consortium"/>
            <person name="Gmitter F."/>
            <person name="Chen C."/>
            <person name="Farmerie W."/>
            <person name="Harkins T."/>
            <person name="Desany B."/>
            <person name="Mohiuddin M."/>
            <person name="Kodira C."/>
            <person name="Borodovsky M."/>
            <person name="Lomsadze A."/>
            <person name="Burns P."/>
            <person name="Jenkins J."/>
            <person name="Prochnik S."/>
            <person name="Shu S."/>
            <person name="Chapman J."/>
            <person name="Pitluck S."/>
            <person name="Schmutz J."/>
            <person name="Rokhsar D."/>
        </authorList>
    </citation>
    <scope>NUCLEOTIDE SEQUENCE</scope>
</reference>
<evidence type="ECO:0000313" key="3">
    <source>
        <dbReference type="Proteomes" id="UP000027120"/>
    </source>
</evidence>
<dbReference type="PANTHER" id="PTHR31718">
    <property type="entry name" value="PLAT DOMAIN-CONTAINING PROTEIN"/>
    <property type="match status" value="1"/>
</dbReference>
<accession>A0A067GNK7</accession>
<organism evidence="2 3">
    <name type="scientific">Citrus sinensis</name>
    <name type="common">Sweet orange</name>
    <name type="synonym">Citrus aurantium var. sinensis</name>
    <dbReference type="NCBI Taxonomy" id="2711"/>
    <lineage>
        <taxon>Eukaryota</taxon>
        <taxon>Viridiplantae</taxon>
        <taxon>Streptophyta</taxon>
        <taxon>Embryophyta</taxon>
        <taxon>Tracheophyta</taxon>
        <taxon>Spermatophyta</taxon>
        <taxon>Magnoliopsida</taxon>
        <taxon>eudicotyledons</taxon>
        <taxon>Gunneridae</taxon>
        <taxon>Pentapetalae</taxon>
        <taxon>rosids</taxon>
        <taxon>malvids</taxon>
        <taxon>Sapindales</taxon>
        <taxon>Rutaceae</taxon>
        <taxon>Aurantioideae</taxon>
        <taxon>Citrus</taxon>
    </lineage>
</organism>
<name>A0A067GNK7_CITSI</name>
<feature type="chain" id="PRO_5001642132" evidence="1">
    <location>
        <begin position="21"/>
        <end position="177"/>
    </location>
</feature>
<feature type="signal peptide" evidence="1">
    <location>
        <begin position="1"/>
        <end position="20"/>
    </location>
</feature>
<keyword evidence="3" id="KW-1185">Reference proteome</keyword>
<dbReference type="InterPro" id="IPR036392">
    <property type="entry name" value="PLAT/LH2_dom_sf"/>
</dbReference>
<dbReference type="PANTHER" id="PTHR31718:SF46">
    <property type="entry name" value="EMBRYO-SPECIFIC PROTEIN ATS3A"/>
    <property type="match status" value="1"/>
</dbReference>
<dbReference type="Gene3D" id="2.60.60.20">
    <property type="entry name" value="PLAT/LH2 domain"/>
    <property type="match status" value="1"/>
</dbReference>
<proteinExistence type="predicted"/>
<dbReference type="EMBL" id="KK784877">
    <property type="protein sequence ID" value="KDO80250.1"/>
    <property type="molecule type" value="Genomic_DNA"/>
</dbReference>
<dbReference type="Pfam" id="PF06232">
    <property type="entry name" value="ATS3"/>
    <property type="match status" value="1"/>
</dbReference>
<dbReference type="STRING" id="2711.A0A067GNK7"/>
<sequence>MVKLLLFLLIFATATIFSHAGSSIISPTEIKSFEPKTVQFIAIQKIYPLQLQVAAKSCSYTVIIKTSCSSKSYTRDKISLAFGDAYGNEVYIKRLDDPYSRTFESCSTDTFQISGPCTYDICYQYLLRSGSDGWKPESVKICGQNIRTVTFFYNTFIPDGVWFGFNQCRRGSGSAVV</sequence>
<evidence type="ECO:0000313" key="2">
    <source>
        <dbReference type="EMBL" id="KDO80250.1"/>
    </source>
</evidence>
<dbReference type="SMR" id="A0A067GNK7"/>
<evidence type="ECO:0000256" key="1">
    <source>
        <dbReference type="SAM" id="SignalP"/>
    </source>
</evidence>
<dbReference type="InterPro" id="IPR010417">
    <property type="entry name" value="Embryo-specific_ATS3"/>
</dbReference>
<gene>
    <name evidence="2" type="ORF">CISIN_1g030462mg</name>
</gene>
<keyword evidence="1" id="KW-0732">Signal</keyword>
<protein>
    <submittedName>
        <fullName evidence="2">Uncharacterized protein</fullName>
    </submittedName>
</protein>